<keyword evidence="3" id="KW-1185">Reference proteome</keyword>
<evidence type="ECO:0000313" key="2">
    <source>
        <dbReference type="EMBL" id="PHY95063.1"/>
    </source>
</evidence>
<name>A0A2G4RFX4_9PROT</name>
<dbReference type="EMBL" id="PEBQ01000084">
    <property type="protein sequence ID" value="PHY94605.1"/>
    <property type="molecule type" value="Genomic_DNA"/>
</dbReference>
<organism evidence="1 3">
    <name type="scientific">Acetobacter pomorum</name>
    <dbReference type="NCBI Taxonomy" id="65959"/>
    <lineage>
        <taxon>Bacteria</taxon>
        <taxon>Pseudomonadati</taxon>
        <taxon>Pseudomonadota</taxon>
        <taxon>Alphaproteobacteria</taxon>
        <taxon>Acetobacterales</taxon>
        <taxon>Acetobacteraceae</taxon>
        <taxon>Acetobacter</taxon>
    </lineage>
</organism>
<accession>A0A2G4RFX4</accession>
<dbReference type="AlphaFoldDB" id="A0A2G4RFX4"/>
<evidence type="ECO:0000313" key="1">
    <source>
        <dbReference type="EMBL" id="PHY94605.1"/>
    </source>
</evidence>
<sequence>WPGFALRLGIPPEITCFSLRAG</sequence>
<feature type="non-terminal residue" evidence="1">
    <location>
        <position position="1"/>
    </location>
</feature>
<dbReference type="EMBL" id="PEBQ01000034">
    <property type="protein sequence ID" value="PHY95063.1"/>
    <property type="molecule type" value="Genomic_DNA"/>
</dbReference>
<evidence type="ECO:0000313" key="3">
    <source>
        <dbReference type="Proteomes" id="UP000228751"/>
    </source>
</evidence>
<dbReference type="Proteomes" id="UP000228751">
    <property type="component" value="Unassembled WGS sequence"/>
</dbReference>
<protein>
    <submittedName>
        <fullName evidence="1">Transmembrane phosphoesterase</fullName>
    </submittedName>
</protein>
<proteinExistence type="predicted"/>
<comment type="caution">
    <text evidence="1">The sequence shown here is derived from an EMBL/GenBank/DDBJ whole genome shotgun (WGS) entry which is preliminary data.</text>
</comment>
<keyword evidence="1" id="KW-0472">Membrane</keyword>
<reference evidence="1 3" key="1">
    <citation type="submission" date="2017-10" db="EMBL/GenBank/DDBJ databases">
        <title>Genomic analysis of the genus Acetobacter.</title>
        <authorList>
            <person name="Kim K.H."/>
            <person name="Chun B.H."/>
            <person name="Son A.R."/>
            <person name="Jeon C.O."/>
        </authorList>
    </citation>
    <scope>NUCLEOTIDE SEQUENCE [LARGE SCALE GENOMIC DNA]</scope>
    <source>
        <strain evidence="1 3">LHT 2458</strain>
    </source>
</reference>
<keyword evidence="1" id="KW-0812">Transmembrane</keyword>
<gene>
    <name evidence="2" type="ORF">CSR02_02940</name>
    <name evidence="1" type="ORF">CSR02_05405</name>
</gene>